<dbReference type="InterPro" id="IPR030678">
    <property type="entry name" value="Peptide/Ni-bd"/>
</dbReference>
<dbReference type="PIRSF" id="PIRSF002741">
    <property type="entry name" value="MppA"/>
    <property type="match status" value="1"/>
</dbReference>
<dbReference type="AlphaFoldDB" id="A0A1I7KI46"/>
<dbReference type="InterPro" id="IPR039424">
    <property type="entry name" value="SBP_5"/>
</dbReference>
<proteinExistence type="inferred from homology"/>
<dbReference type="Proteomes" id="UP000183508">
    <property type="component" value="Unassembled WGS sequence"/>
</dbReference>
<dbReference type="GO" id="GO:0042597">
    <property type="term" value="C:periplasmic space"/>
    <property type="evidence" value="ECO:0007669"/>
    <property type="project" value="UniProtKB-ARBA"/>
</dbReference>
<dbReference type="Gene3D" id="3.40.190.10">
    <property type="entry name" value="Periplasmic binding protein-like II"/>
    <property type="match status" value="1"/>
</dbReference>
<name>A0A1I7KI46_9BACL</name>
<evidence type="ECO:0000259" key="5">
    <source>
        <dbReference type="Pfam" id="PF00496"/>
    </source>
</evidence>
<dbReference type="Gene3D" id="3.90.76.10">
    <property type="entry name" value="Dipeptide-binding Protein, Domain 1"/>
    <property type="match status" value="1"/>
</dbReference>
<dbReference type="OrthoDB" id="48318at2"/>
<feature type="domain" description="Solute-binding protein family 5" evidence="5">
    <location>
        <begin position="96"/>
        <end position="487"/>
    </location>
</feature>
<dbReference type="STRING" id="392015.SAMN05421543_11635"/>
<protein>
    <submittedName>
        <fullName evidence="6">Peptide/nickel transport system substrate-binding protein</fullName>
    </submittedName>
</protein>
<dbReference type="PANTHER" id="PTHR30290:SF9">
    <property type="entry name" value="OLIGOPEPTIDE-BINDING PROTEIN APPA"/>
    <property type="match status" value="1"/>
</dbReference>
<keyword evidence="7" id="KW-1185">Reference proteome</keyword>
<dbReference type="Gene3D" id="3.10.105.10">
    <property type="entry name" value="Dipeptide-binding Protein, Domain 3"/>
    <property type="match status" value="1"/>
</dbReference>
<evidence type="ECO:0000256" key="2">
    <source>
        <dbReference type="ARBA" id="ARBA00022448"/>
    </source>
</evidence>
<sequence length="575" mass="63791">MKKLTKAGMATMALAASLTMLVAGCGGGTTSNTAGNGTGNETGAASGAQDGGSIVIGQATKYDTTFIPHIPSDLYTNNIVGFAFDPLMTIDNNLNFVPDLMKSYSWSDDKKTLTVNLDPNANWTDGKPVTSDDVLFTMNVLASKEYNTTLQGSYGYLVSLVVGYDDILNGKKKSFDETGGFQKVDDKTFKITFKQVDAAVLWSDIAVLQPMPKHALENVPLKDFITSEFDKMPTVTDGPYKFVKVNGQDSVEMTRNDNYFRGKPHIQNITFKTVSADVLPGLLANGSVNLVLQSALKPTDVDKLKQIQTVKVLPMPSLSYQYLGLKLYHKEFNQDFRQALMYGINRQAIVDGLLKGYGKVLNTPVPDVSWAAATPADGLNEYKYDPDKANELLDKAGWKIGPNGWRIDPVTGKDSIPLDYPLGNTVRMASATAIQQDLAKVHLKIELHQPQDFDALAKKVQTDDKNLYMWLMGWSLSVDPDPRGMYDSKAAYNYPRFNDPKNDELINATASEAAFDKNARKQAFVQWEVYYNQQVPYIFLYQPDDIYAYTTNLQIPSNDWTATGPVNPHEWWVKQ</sequence>
<dbReference type="PROSITE" id="PS51257">
    <property type="entry name" value="PROKAR_LIPOPROTEIN"/>
    <property type="match status" value="1"/>
</dbReference>
<reference evidence="7" key="1">
    <citation type="submission" date="2016-10" db="EMBL/GenBank/DDBJ databases">
        <authorList>
            <person name="Varghese N."/>
        </authorList>
    </citation>
    <scope>NUCLEOTIDE SEQUENCE [LARGE SCALE GENOMIC DNA]</scope>
    <source>
        <strain evidence="7">DSM 17980</strain>
    </source>
</reference>
<dbReference type="PANTHER" id="PTHR30290">
    <property type="entry name" value="PERIPLASMIC BINDING COMPONENT OF ABC TRANSPORTER"/>
    <property type="match status" value="1"/>
</dbReference>
<dbReference type="GO" id="GO:0043190">
    <property type="term" value="C:ATP-binding cassette (ABC) transporter complex"/>
    <property type="evidence" value="ECO:0007669"/>
    <property type="project" value="InterPro"/>
</dbReference>
<evidence type="ECO:0000256" key="3">
    <source>
        <dbReference type="ARBA" id="ARBA00022729"/>
    </source>
</evidence>
<comment type="similarity">
    <text evidence="1">Belongs to the bacterial solute-binding protein 5 family.</text>
</comment>
<keyword evidence="2" id="KW-0813">Transport</keyword>
<accession>A0A1I7KI46</accession>
<dbReference type="GO" id="GO:1904680">
    <property type="term" value="F:peptide transmembrane transporter activity"/>
    <property type="evidence" value="ECO:0007669"/>
    <property type="project" value="TreeGrafter"/>
</dbReference>
<evidence type="ECO:0000313" key="6">
    <source>
        <dbReference type="EMBL" id="SFU97103.1"/>
    </source>
</evidence>
<dbReference type="eggNOG" id="COG0747">
    <property type="taxonomic scope" value="Bacteria"/>
</dbReference>
<dbReference type="EMBL" id="FPBV01000016">
    <property type="protein sequence ID" value="SFU97103.1"/>
    <property type="molecule type" value="Genomic_DNA"/>
</dbReference>
<dbReference type="InterPro" id="IPR000914">
    <property type="entry name" value="SBP_5_dom"/>
</dbReference>
<evidence type="ECO:0000313" key="7">
    <source>
        <dbReference type="Proteomes" id="UP000183508"/>
    </source>
</evidence>
<gene>
    <name evidence="6" type="ORF">SAMN05421543_11635</name>
</gene>
<dbReference type="GO" id="GO:0015833">
    <property type="term" value="P:peptide transport"/>
    <property type="evidence" value="ECO:0007669"/>
    <property type="project" value="TreeGrafter"/>
</dbReference>
<dbReference type="RefSeq" id="WP_074954237.1">
    <property type="nucleotide sequence ID" value="NZ_FPBV01000016.1"/>
</dbReference>
<keyword evidence="3 4" id="KW-0732">Signal</keyword>
<dbReference type="Pfam" id="PF00496">
    <property type="entry name" value="SBP_bac_5"/>
    <property type="match status" value="1"/>
</dbReference>
<feature type="chain" id="PRO_5039606305" evidence="4">
    <location>
        <begin position="23"/>
        <end position="575"/>
    </location>
</feature>
<evidence type="ECO:0000256" key="4">
    <source>
        <dbReference type="SAM" id="SignalP"/>
    </source>
</evidence>
<feature type="signal peptide" evidence="4">
    <location>
        <begin position="1"/>
        <end position="22"/>
    </location>
</feature>
<dbReference type="SUPFAM" id="SSF53850">
    <property type="entry name" value="Periplasmic binding protein-like II"/>
    <property type="match status" value="1"/>
</dbReference>
<organism evidence="6 7">
    <name type="scientific">Alicyclobacillus macrosporangiidus</name>
    <dbReference type="NCBI Taxonomy" id="392015"/>
    <lineage>
        <taxon>Bacteria</taxon>
        <taxon>Bacillati</taxon>
        <taxon>Bacillota</taxon>
        <taxon>Bacilli</taxon>
        <taxon>Bacillales</taxon>
        <taxon>Alicyclobacillaceae</taxon>
        <taxon>Alicyclobacillus</taxon>
    </lineage>
</organism>
<evidence type="ECO:0000256" key="1">
    <source>
        <dbReference type="ARBA" id="ARBA00005695"/>
    </source>
</evidence>